<dbReference type="Gene3D" id="1.10.357.10">
    <property type="entry name" value="Tetracycline Repressor, domain 2"/>
    <property type="match status" value="1"/>
</dbReference>
<feature type="DNA-binding region" description="H-T-H motif" evidence="4">
    <location>
        <begin position="43"/>
        <end position="62"/>
    </location>
</feature>
<name>A0ABN3C2W3_9MICC</name>
<dbReference type="SUPFAM" id="SSF46689">
    <property type="entry name" value="Homeodomain-like"/>
    <property type="match status" value="1"/>
</dbReference>
<dbReference type="InterPro" id="IPR009057">
    <property type="entry name" value="Homeodomain-like_sf"/>
</dbReference>
<dbReference type="PANTHER" id="PTHR47506">
    <property type="entry name" value="TRANSCRIPTIONAL REGULATORY PROTEIN"/>
    <property type="match status" value="1"/>
</dbReference>
<proteinExistence type="predicted"/>
<accession>A0ABN3C2W3</accession>
<reference evidence="7 8" key="1">
    <citation type="journal article" date="2019" name="Int. J. Syst. Evol. Microbiol.">
        <title>The Global Catalogue of Microorganisms (GCM) 10K type strain sequencing project: providing services to taxonomists for standard genome sequencing and annotation.</title>
        <authorList>
            <consortium name="The Broad Institute Genomics Platform"/>
            <consortium name="The Broad Institute Genome Sequencing Center for Infectious Disease"/>
            <person name="Wu L."/>
            <person name="Ma J."/>
        </authorList>
    </citation>
    <scope>NUCLEOTIDE SEQUENCE [LARGE SCALE GENOMIC DNA]</scope>
    <source>
        <strain evidence="7 8">JCM 16034</strain>
    </source>
</reference>
<keyword evidence="1" id="KW-0805">Transcription regulation</keyword>
<evidence type="ECO:0000313" key="7">
    <source>
        <dbReference type="EMBL" id="GAA2203600.1"/>
    </source>
</evidence>
<dbReference type="PRINTS" id="PR00455">
    <property type="entry name" value="HTHTETR"/>
</dbReference>
<evidence type="ECO:0000256" key="3">
    <source>
        <dbReference type="ARBA" id="ARBA00023163"/>
    </source>
</evidence>
<dbReference type="PANTHER" id="PTHR47506:SF1">
    <property type="entry name" value="HTH-TYPE TRANSCRIPTIONAL REGULATOR YJDC"/>
    <property type="match status" value="1"/>
</dbReference>
<evidence type="ECO:0000256" key="5">
    <source>
        <dbReference type="SAM" id="MobiDB-lite"/>
    </source>
</evidence>
<keyword evidence="2 4" id="KW-0238">DNA-binding</keyword>
<sequence>MQMLLTALSVGPAASARGARGTRGRILAAAEDLFATRGIRGVGIEELIARSGVAKATFYRHFRSKDALILACLQGWGRARTAIAQAVRASGTSGRDALLGLFDALDGLFRQGKAPGALEQVIIEMGPEHPFAKEAARQLDSTLAEIEEIAAEAGLEDPEGVACTLQALICGAVVAAAEGDAEAAAHAKRMAAALPALAPEAPPDAVGPGGSVRGKPSCD</sequence>
<feature type="domain" description="HTH tetR-type" evidence="6">
    <location>
        <begin position="20"/>
        <end position="80"/>
    </location>
</feature>
<evidence type="ECO:0000256" key="1">
    <source>
        <dbReference type="ARBA" id="ARBA00023015"/>
    </source>
</evidence>
<dbReference type="RefSeq" id="WP_344301288.1">
    <property type="nucleotide sequence ID" value="NZ_BAAAQW010000014.1"/>
</dbReference>
<feature type="region of interest" description="Disordered" evidence="5">
    <location>
        <begin position="198"/>
        <end position="219"/>
    </location>
</feature>
<keyword evidence="8" id="KW-1185">Reference proteome</keyword>
<evidence type="ECO:0000256" key="4">
    <source>
        <dbReference type="PROSITE-ProRule" id="PRU00335"/>
    </source>
</evidence>
<keyword evidence="3" id="KW-0804">Transcription</keyword>
<protein>
    <recommendedName>
        <fullName evidence="6">HTH tetR-type domain-containing protein</fullName>
    </recommendedName>
</protein>
<organism evidence="7 8">
    <name type="scientific">Sinomonas flava</name>
    <dbReference type="NCBI Taxonomy" id="496857"/>
    <lineage>
        <taxon>Bacteria</taxon>
        <taxon>Bacillati</taxon>
        <taxon>Actinomycetota</taxon>
        <taxon>Actinomycetes</taxon>
        <taxon>Micrococcales</taxon>
        <taxon>Micrococcaceae</taxon>
        <taxon>Sinomonas</taxon>
    </lineage>
</organism>
<comment type="caution">
    <text evidence="7">The sequence shown here is derived from an EMBL/GenBank/DDBJ whole genome shotgun (WGS) entry which is preliminary data.</text>
</comment>
<dbReference type="Pfam" id="PF00440">
    <property type="entry name" value="TetR_N"/>
    <property type="match status" value="1"/>
</dbReference>
<dbReference type="Proteomes" id="UP001500432">
    <property type="component" value="Unassembled WGS sequence"/>
</dbReference>
<dbReference type="PROSITE" id="PS50977">
    <property type="entry name" value="HTH_TETR_2"/>
    <property type="match status" value="1"/>
</dbReference>
<evidence type="ECO:0000259" key="6">
    <source>
        <dbReference type="PROSITE" id="PS50977"/>
    </source>
</evidence>
<dbReference type="InterPro" id="IPR001647">
    <property type="entry name" value="HTH_TetR"/>
</dbReference>
<evidence type="ECO:0000313" key="8">
    <source>
        <dbReference type="Proteomes" id="UP001500432"/>
    </source>
</evidence>
<gene>
    <name evidence="7" type="ORF">GCM10009849_36640</name>
</gene>
<dbReference type="EMBL" id="BAAAQW010000014">
    <property type="protein sequence ID" value="GAA2203600.1"/>
    <property type="molecule type" value="Genomic_DNA"/>
</dbReference>
<evidence type="ECO:0000256" key="2">
    <source>
        <dbReference type="ARBA" id="ARBA00023125"/>
    </source>
</evidence>